<dbReference type="PANTHER" id="PTHR18866">
    <property type="entry name" value="CARBOXYLASE:PYRUVATE/ACETYL-COA/PROPIONYL-COA CARBOXYLASE"/>
    <property type="match status" value="1"/>
</dbReference>
<evidence type="ECO:0000256" key="11">
    <source>
        <dbReference type="ARBA" id="ARBA00023267"/>
    </source>
</evidence>
<dbReference type="InterPro" id="IPR011764">
    <property type="entry name" value="Biotin_carboxylation_dom"/>
</dbReference>
<dbReference type="InterPro" id="IPR011054">
    <property type="entry name" value="Rudment_hybrid_motif"/>
</dbReference>
<evidence type="ECO:0000256" key="8">
    <source>
        <dbReference type="ARBA" id="ARBA00022832"/>
    </source>
</evidence>
<dbReference type="FunFam" id="3.30.1490.20:FF:000003">
    <property type="entry name" value="acetyl-CoA carboxylase isoform X1"/>
    <property type="match status" value="1"/>
</dbReference>
<protein>
    <recommendedName>
        <fullName evidence="4">biotin carboxylase</fullName>
        <ecNumber evidence="4">6.3.4.14</ecNumber>
    </recommendedName>
</protein>
<keyword evidence="11" id="KW-0092">Biotin</keyword>
<dbReference type="InterPro" id="IPR011761">
    <property type="entry name" value="ATP-grasp"/>
</dbReference>
<keyword evidence="10" id="KW-0443">Lipid metabolism</keyword>
<proteinExistence type="predicted"/>
<comment type="pathway">
    <text evidence="2">Lipid metabolism; malonyl-CoA biosynthesis; malonyl-CoA from acetyl-CoA: step 1/1.</text>
</comment>
<evidence type="ECO:0000256" key="2">
    <source>
        <dbReference type="ARBA" id="ARBA00004956"/>
    </source>
</evidence>
<feature type="domain" description="Biotin carboxylation" evidence="15">
    <location>
        <begin position="1"/>
        <end position="445"/>
    </location>
</feature>
<gene>
    <name evidence="16" type="primary">accC2</name>
    <name evidence="16" type="ORF">OSO01_22000</name>
</gene>
<dbReference type="InterPro" id="IPR005479">
    <property type="entry name" value="CPAse_ATP-bd"/>
</dbReference>
<dbReference type="GO" id="GO:0004075">
    <property type="term" value="F:biotin carboxylase activity"/>
    <property type="evidence" value="ECO:0007669"/>
    <property type="project" value="UniProtKB-EC"/>
</dbReference>
<evidence type="ECO:0000313" key="16">
    <source>
        <dbReference type="EMBL" id="GEN87461.1"/>
    </source>
</evidence>
<dbReference type="Pfam" id="PF02785">
    <property type="entry name" value="Biotin_carb_C"/>
    <property type="match status" value="1"/>
</dbReference>
<evidence type="ECO:0000256" key="6">
    <source>
        <dbReference type="ARBA" id="ARBA00022598"/>
    </source>
</evidence>
<dbReference type="PROSITE" id="PS00867">
    <property type="entry name" value="CPSASE_2"/>
    <property type="match status" value="1"/>
</dbReference>
<comment type="catalytic activity">
    <reaction evidence="12">
        <text>N(6)-biotinyl-L-lysyl-[protein] + hydrogencarbonate + ATP = N(6)-carboxybiotinyl-L-lysyl-[protein] + ADP + phosphate + H(+)</text>
        <dbReference type="Rhea" id="RHEA:13501"/>
        <dbReference type="Rhea" id="RHEA-COMP:10505"/>
        <dbReference type="Rhea" id="RHEA-COMP:10506"/>
        <dbReference type="ChEBI" id="CHEBI:15378"/>
        <dbReference type="ChEBI" id="CHEBI:17544"/>
        <dbReference type="ChEBI" id="CHEBI:30616"/>
        <dbReference type="ChEBI" id="CHEBI:43474"/>
        <dbReference type="ChEBI" id="CHEBI:83144"/>
        <dbReference type="ChEBI" id="CHEBI:83145"/>
        <dbReference type="ChEBI" id="CHEBI:456216"/>
        <dbReference type="EC" id="6.3.4.14"/>
    </reaction>
</comment>
<dbReference type="SUPFAM" id="SSF51246">
    <property type="entry name" value="Rudiment single hybrid motif"/>
    <property type="match status" value="1"/>
</dbReference>
<keyword evidence="5" id="KW-0444">Lipid biosynthesis</keyword>
<dbReference type="STRING" id="582851.GCA_900162665_00640"/>
<evidence type="ECO:0000313" key="17">
    <source>
        <dbReference type="Proteomes" id="UP000321558"/>
    </source>
</evidence>
<dbReference type="InterPro" id="IPR005482">
    <property type="entry name" value="Biotin_COase_C"/>
</dbReference>
<keyword evidence="7 13" id="KW-0547">Nucleotide-binding</keyword>
<dbReference type="Pfam" id="PF02786">
    <property type="entry name" value="CPSase_L_D2"/>
    <property type="match status" value="1"/>
</dbReference>
<keyword evidence="17" id="KW-1185">Reference proteome</keyword>
<evidence type="ECO:0000259" key="15">
    <source>
        <dbReference type="PROSITE" id="PS50979"/>
    </source>
</evidence>
<dbReference type="InterPro" id="IPR016185">
    <property type="entry name" value="PreATP-grasp_dom_sf"/>
</dbReference>
<organism evidence="16 17">
    <name type="scientific">Oceanobacillus sojae</name>
    <dbReference type="NCBI Taxonomy" id="582851"/>
    <lineage>
        <taxon>Bacteria</taxon>
        <taxon>Bacillati</taxon>
        <taxon>Bacillota</taxon>
        <taxon>Bacilli</taxon>
        <taxon>Bacillales</taxon>
        <taxon>Bacillaceae</taxon>
        <taxon>Oceanobacillus</taxon>
    </lineage>
</organism>
<dbReference type="InterPro" id="IPR005481">
    <property type="entry name" value="BC-like_N"/>
</dbReference>
<dbReference type="RefSeq" id="WP_147210432.1">
    <property type="nucleotide sequence ID" value="NZ_BJYM01000008.1"/>
</dbReference>
<dbReference type="NCBIfam" id="NF006367">
    <property type="entry name" value="PRK08591.1"/>
    <property type="match status" value="1"/>
</dbReference>
<keyword evidence="8" id="KW-0276">Fatty acid metabolism</keyword>
<evidence type="ECO:0000256" key="5">
    <source>
        <dbReference type="ARBA" id="ARBA00022516"/>
    </source>
</evidence>
<dbReference type="SUPFAM" id="SSF52440">
    <property type="entry name" value="PreATP-grasp domain"/>
    <property type="match status" value="1"/>
</dbReference>
<evidence type="ECO:0000259" key="14">
    <source>
        <dbReference type="PROSITE" id="PS50975"/>
    </source>
</evidence>
<keyword evidence="10" id="KW-0275">Fatty acid biosynthesis</keyword>
<evidence type="ECO:0000256" key="1">
    <source>
        <dbReference type="ARBA" id="ARBA00003761"/>
    </source>
</evidence>
<dbReference type="Proteomes" id="UP000321558">
    <property type="component" value="Unassembled WGS sequence"/>
</dbReference>
<keyword evidence="9 13" id="KW-0067">ATP-binding</keyword>
<dbReference type="InterPro" id="IPR050856">
    <property type="entry name" value="Biotin_carboxylase_complex"/>
</dbReference>
<dbReference type="SMART" id="SM00878">
    <property type="entry name" value="Biotin_carb_C"/>
    <property type="match status" value="1"/>
</dbReference>
<dbReference type="GO" id="GO:0006633">
    <property type="term" value="P:fatty acid biosynthetic process"/>
    <property type="evidence" value="ECO:0007669"/>
    <property type="project" value="UniProtKB-KW"/>
</dbReference>
<dbReference type="PANTHER" id="PTHR18866:SF33">
    <property type="entry name" value="METHYLCROTONOYL-COA CARBOXYLASE SUBUNIT ALPHA, MITOCHONDRIAL-RELATED"/>
    <property type="match status" value="1"/>
</dbReference>
<evidence type="ECO:0000256" key="7">
    <source>
        <dbReference type="ARBA" id="ARBA00022741"/>
    </source>
</evidence>
<dbReference type="OrthoDB" id="9807469at2"/>
<dbReference type="PROSITE" id="PS00866">
    <property type="entry name" value="CPSASE_1"/>
    <property type="match status" value="1"/>
</dbReference>
<keyword evidence="6" id="KW-0436">Ligase</keyword>
<evidence type="ECO:0000256" key="4">
    <source>
        <dbReference type="ARBA" id="ARBA00013263"/>
    </source>
</evidence>
<comment type="subunit">
    <text evidence="3">Acetyl-CoA carboxylase is a heterohexamer of biotin carboxyl carrier protein, biotin carboxylase and the two subunits of carboxyl transferase in a 2:2 complex.</text>
</comment>
<name>A0A511ZJ44_9BACI</name>
<dbReference type="EMBL" id="BJYM01000008">
    <property type="protein sequence ID" value="GEN87461.1"/>
    <property type="molecule type" value="Genomic_DNA"/>
</dbReference>
<evidence type="ECO:0000256" key="9">
    <source>
        <dbReference type="ARBA" id="ARBA00022840"/>
    </source>
</evidence>
<dbReference type="GO" id="GO:0005524">
    <property type="term" value="F:ATP binding"/>
    <property type="evidence" value="ECO:0007669"/>
    <property type="project" value="UniProtKB-UniRule"/>
</dbReference>
<evidence type="ECO:0000256" key="10">
    <source>
        <dbReference type="ARBA" id="ARBA00023160"/>
    </source>
</evidence>
<dbReference type="FunFam" id="3.30.470.20:FF:000028">
    <property type="entry name" value="Methylcrotonoyl-CoA carboxylase subunit alpha, mitochondrial"/>
    <property type="match status" value="1"/>
</dbReference>
<dbReference type="EC" id="6.3.4.14" evidence="4"/>
<accession>A0A511ZJ44</accession>
<dbReference type="SUPFAM" id="SSF56059">
    <property type="entry name" value="Glutathione synthetase ATP-binding domain-like"/>
    <property type="match status" value="1"/>
</dbReference>
<feature type="domain" description="ATP-grasp" evidence="14">
    <location>
        <begin position="120"/>
        <end position="317"/>
    </location>
</feature>
<evidence type="ECO:0000256" key="3">
    <source>
        <dbReference type="ARBA" id="ARBA00011750"/>
    </source>
</evidence>
<comment type="caution">
    <text evidence="16">The sequence shown here is derived from an EMBL/GenBank/DDBJ whole genome shotgun (WGS) entry which is preliminary data.</text>
</comment>
<evidence type="ECO:0000256" key="13">
    <source>
        <dbReference type="PROSITE-ProRule" id="PRU00409"/>
    </source>
</evidence>
<dbReference type="Pfam" id="PF00289">
    <property type="entry name" value="Biotin_carb_N"/>
    <property type="match status" value="1"/>
</dbReference>
<comment type="function">
    <text evidence="1">This protein is a component of the acetyl coenzyme A carboxylase complex; first, biotin carboxylase catalyzes the carboxylation of the carrier protein and then the transcarboxylase transfers the carboxyl group to form malonyl-CoA.</text>
</comment>
<dbReference type="AlphaFoldDB" id="A0A511ZJ44"/>
<evidence type="ECO:0000256" key="12">
    <source>
        <dbReference type="ARBA" id="ARBA00048600"/>
    </source>
</evidence>
<dbReference type="PROSITE" id="PS50979">
    <property type="entry name" value="BC"/>
    <property type="match status" value="1"/>
</dbReference>
<reference evidence="16 17" key="1">
    <citation type="submission" date="2019-07" db="EMBL/GenBank/DDBJ databases">
        <title>Whole genome shotgun sequence of Oceanobacillus sojae NBRC 105379.</title>
        <authorList>
            <person name="Hosoyama A."/>
            <person name="Uohara A."/>
            <person name="Ohji S."/>
            <person name="Ichikawa N."/>
        </authorList>
    </citation>
    <scope>NUCLEOTIDE SEQUENCE [LARGE SCALE GENOMIC DNA]</scope>
    <source>
        <strain evidence="16 17">NBRC 105379</strain>
    </source>
</reference>
<dbReference type="Gene3D" id="3.30.470.20">
    <property type="entry name" value="ATP-grasp fold, B domain"/>
    <property type="match status" value="1"/>
</dbReference>
<dbReference type="PROSITE" id="PS50975">
    <property type="entry name" value="ATP_GRASP"/>
    <property type="match status" value="1"/>
</dbReference>
<dbReference type="FunFam" id="3.40.50.20:FF:000010">
    <property type="entry name" value="Propionyl-CoA carboxylase subunit alpha"/>
    <property type="match status" value="1"/>
</dbReference>
<sequence>MIKKVLIANRGEIARRIIRTCKQLGIQTVAVYSDADQNALFKKDADEAYHIGPSQVQQSYLQLDSIIEVAKQTNADAIHPGYGFLSESPAFAERCREENIIFIGPEADILRLMGSKIEARKAMIEAGVPVIPGTDRAVGSAEEALRFAEKIGYPVMLKASAGGGGIGMEIAHSADGLKKAFENNSKRAASFFGDGAMFLEKHIQNSRHIEVQILADQHNHTIYLFERECSIQRRNQKVLEEAPSPSISEQLREQLGRTAVIAAEAIHYSNAGTIEFLVDESGKFYFLEMNTRIQVEHPVTEEITGVDIVKEQINIANNQVLSFKQEEIAIKGHAIEVRIYAEDPIRFFPSPGKITALELPEGKDVRNECAVTSGDTVTPFYDPMIAKLIVYGENRSEAIDKLEEALRQFNIEGIKTNILMLQEIITYEAFLKGNTQTSFLSKYYQPNSGGK</sequence>
<dbReference type="GO" id="GO:0046872">
    <property type="term" value="F:metal ion binding"/>
    <property type="evidence" value="ECO:0007669"/>
    <property type="project" value="InterPro"/>
</dbReference>